<accession>A0A814P4Y4</accession>
<feature type="transmembrane region" description="Helical" evidence="5">
    <location>
        <begin position="71"/>
        <end position="95"/>
    </location>
</feature>
<dbReference type="OrthoDB" id="410651at2759"/>
<dbReference type="InterPro" id="IPR023352">
    <property type="entry name" value="MAPEG-like_dom_sf"/>
</dbReference>
<protein>
    <submittedName>
        <fullName evidence="7">Uncharacterized protein</fullName>
    </submittedName>
</protein>
<comment type="subcellular location">
    <subcellularLocation>
        <location evidence="1">Membrane</location>
    </subcellularLocation>
</comment>
<evidence type="ECO:0000256" key="5">
    <source>
        <dbReference type="SAM" id="Phobius"/>
    </source>
</evidence>
<evidence type="ECO:0000313" key="10">
    <source>
        <dbReference type="Proteomes" id="UP000663829"/>
    </source>
</evidence>
<evidence type="ECO:0000256" key="1">
    <source>
        <dbReference type="ARBA" id="ARBA00004370"/>
    </source>
</evidence>
<organism evidence="7 10">
    <name type="scientific">Didymodactylos carnosus</name>
    <dbReference type="NCBI Taxonomy" id="1234261"/>
    <lineage>
        <taxon>Eukaryota</taxon>
        <taxon>Metazoa</taxon>
        <taxon>Spiralia</taxon>
        <taxon>Gnathifera</taxon>
        <taxon>Rotifera</taxon>
        <taxon>Eurotatoria</taxon>
        <taxon>Bdelloidea</taxon>
        <taxon>Philodinida</taxon>
        <taxon>Philodinidae</taxon>
        <taxon>Didymodactylos</taxon>
    </lineage>
</organism>
<dbReference type="InterPro" id="IPR001129">
    <property type="entry name" value="Membr-assoc_MAPEG"/>
</dbReference>
<reference evidence="7" key="1">
    <citation type="submission" date="2021-02" db="EMBL/GenBank/DDBJ databases">
        <authorList>
            <person name="Nowell W R."/>
        </authorList>
    </citation>
    <scope>NUCLEOTIDE SEQUENCE</scope>
</reference>
<keyword evidence="3 5" id="KW-1133">Transmembrane helix</keyword>
<dbReference type="SUPFAM" id="SSF161084">
    <property type="entry name" value="MAPEG domain-like"/>
    <property type="match status" value="1"/>
</dbReference>
<keyword evidence="10" id="KW-1185">Reference proteome</keyword>
<dbReference type="GO" id="GO:0016020">
    <property type="term" value="C:membrane"/>
    <property type="evidence" value="ECO:0007669"/>
    <property type="project" value="UniProtKB-SubCell"/>
</dbReference>
<dbReference type="EMBL" id="CAJOBC010005499">
    <property type="protein sequence ID" value="CAF3865741.1"/>
    <property type="molecule type" value="Genomic_DNA"/>
</dbReference>
<dbReference type="Proteomes" id="UP000681722">
    <property type="component" value="Unassembled WGS sequence"/>
</dbReference>
<proteinExistence type="predicted"/>
<evidence type="ECO:0000313" key="9">
    <source>
        <dbReference type="EMBL" id="CAF3865741.1"/>
    </source>
</evidence>
<comment type="caution">
    <text evidence="7">The sequence shown here is derived from an EMBL/GenBank/DDBJ whole genome shotgun (WGS) entry which is preliminary data.</text>
</comment>
<name>A0A814P4Y4_9BILA</name>
<keyword evidence="2 5" id="KW-0812">Transmembrane</keyword>
<dbReference type="EMBL" id="CAJOBA010008488">
    <property type="protein sequence ID" value="CAF3829670.1"/>
    <property type="molecule type" value="Genomic_DNA"/>
</dbReference>
<dbReference type="Gene3D" id="1.20.120.550">
    <property type="entry name" value="Membrane associated eicosanoid/glutathione metabolism-like domain"/>
    <property type="match status" value="1"/>
</dbReference>
<feature type="transmembrane region" description="Helical" evidence="5">
    <location>
        <begin position="9"/>
        <end position="28"/>
    </location>
</feature>
<evidence type="ECO:0000313" key="7">
    <source>
        <dbReference type="EMBL" id="CAF1100829.1"/>
    </source>
</evidence>
<dbReference type="Pfam" id="PF01124">
    <property type="entry name" value="MAPEG"/>
    <property type="match status" value="1"/>
</dbReference>
<gene>
    <name evidence="7" type="ORF">GPM918_LOCUS18737</name>
    <name evidence="6" type="ORF">OVA965_LOCUS17584</name>
    <name evidence="9" type="ORF">SRO942_LOCUS18733</name>
    <name evidence="8" type="ORF">TMI583_LOCUS17595</name>
</gene>
<sequence>MISQSIPSLFLIVMTEGAFAAITGLLVAGLAQPRLAALFGLLYIVGREVYNQGYRRAGSKGRRIGAGILDLSLIVLWGMALYTCFSWGGGISGFLRLFKF</sequence>
<evidence type="ECO:0000256" key="4">
    <source>
        <dbReference type="ARBA" id="ARBA00023136"/>
    </source>
</evidence>
<dbReference type="AlphaFoldDB" id="A0A814P4Y4"/>
<dbReference type="Proteomes" id="UP000677228">
    <property type="component" value="Unassembled WGS sequence"/>
</dbReference>
<evidence type="ECO:0000313" key="8">
    <source>
        <dbReference type="EMBL" id="CAF3829670.1"/>
    </source>
</evidence>
<dbReference type="EMBL" id="CAJNOQ010005500">
    <property type="protein sequence ID" value="CAF1100829.1"/>
    <property type="molecule type" value="Genomic_DNA"/>
</dbReference>
<evidence type="ECO:0000256" key="3">
    <source>
        <dbReference type="ARBA" id="ARBA00022989"/>
    </source>
</evidence>
<evidence type="ECO:0000313" key="6">
    <source>
        <dbReference type="EMBL" id="CAF1064474.1"/>
    </source>
</evidence>
<dbReference type="EMBL" id="CAJNOK010008473">
    <property type="protein sequence ID" value="CAF1064474.1"/>
    <property type="molecule type" value="Genomic_DNA"/>
</dbReference>
<dbReference type="Proteomes" id="UP000663829">
    <property type="component" value="Unassembled WGS sequence"/>
</dbReference>
<keyword evidence="4 5" id="KW-0472">Membrane</keyword>
<evidence type="ECO:0000256" key="2">
    <source>
        <dbReference type="ARBA" id="ARBA00022692"/>
    </source>
</evidence>
<dbReference type="Proteomes" id="UP000682733">
    <property type="component" value="Unassembled WGS sequence"/>
</dbReference>